<dbReference type="Pfam" id="PF01619">
    <property type="entry name" value="Pro_dh"/>
    <property type="match status" value="1"/>
</dbReference>
<dbReference type="EMBL" id="KI669459">
    <property type="protein sequence ID" value="OCF61992.1"/>
    <property type="molecule type" value="Genomic_DNA"/>
</dbReference>
<dbReference type="InterPro" id="IPR015659">
    <property type="entry name" value="Proline_oxidase"/>
</dbReference>
<dbReference type="GO" id="GO:0071949">
    <property type="term" value="F:FAD binding"/>
    <property type="evidence" value="ECO:0007669"/>
    <property type="project" value="TreeGrafter"/>
</dbReference>
<reference evidence="7 8" key="1">
    <citation type="submission" date="2013-07" db="EMBL/GenBank/DDBJ databases">
        <title>The Genome Sequence of Kwoniella mangroviensis CBS10435.</title>
        <authorList>
            <consortium name="The Broad Institute Genome Sequencing Platform"/>
            <person name="Cuomo C."/>
            <person name="Litvintseva A."/>
            <person name="Chen Y."/>
            <person name="Heitman J."/>
            <person name="Sun S."/>
            <person name="Springer D."/>
            <person name="Dromer F."/>
            <person name="Young S.K."/>
            <person name="Zeng Q."/>
            <person name="Gargeya S."/>
            <person name="Fitzgerald M."/>
            <person name="Abouelleil A."/>
            <person name="Alvarado L."/>
            <person name="Berlin A.M."/>
            <person name="Chapman S.B."/>
            <person name="Dewar J."/>
            <person name="Goldberg J."/>
            <person name="Griggs A."/>
            <person name="Gujja S."/>
            <person name="Hansen M."/>
            <person name="Howarth C."/>
            <person name="Imamovic A."/>
            <person name="Larimer J."/>
            <person name="McCowan C."/>
            <person name="Murphy C."/>
            <person name="Pearson M."/>
            <person name="Priest M."/>
            <person name="Roberts A."/>
            <person name="Saif S."/>
            <person name="Shea T."/>
            <person name="Sykes S."/>
            <person name="Wortman J."/>
            <person name="Nusbaum C."/>
            <person name="Birren B."/>
        </authorList>
    </citation>
    <scope>NUCLEOTIDE SEQUENCE [LARGE SCALE GENOMIC DNA]</scope>
    <source>
        <strain evidence="7 8">CBS 10435</strain>
    </source>
</reference>
<keyword evidence="5" id="KW-0285">Flavoprotein</keyword>
<accession>A0A1B9J2H7</accession>
<dbReference type="Proteomes" id="UP000092583">
    <property type="component" value="Unassembled WGS sequence"/>
</dbReference>
<evidence type="ECO:0000256" key="1">
    <source>
        <dbReference type="ARBA" id="ARBA00005869"/>
    </source>
</evidence>
<dbReference type="PANTHER" id="PTHR13914:SF0">
    <property type="entry name" value="PROLINE DEHYDROGENASE 1, MITOCHONDRIAL"/>
    <property type="match status" value="1"/>
</dbReference>
<dbReference type="GO" id="GO:0005739">
    <property type="term" value="C:mitochondrion"/>
    <property type="evidence" value="ECO:0007669"/>
    <property type="project" value="TreeGrafter"/>
</dbReference>
<keyword evidence="3 5" id="KW-0560">Oxidoreductase</keyword>
<dbReference type="InterPro" id="IPR002872">
    <property type="entry name" value="Proline_DH_dom"/>
</dbReference>
<dbReference type="EC" id="1.5.5.2" evidence="2 5"/>
<comment type="catalytic activity">
    <reaction evidence="5">
        <text>L-proline + a quinone = (S)-1-pyrroline-5-carboxylate + a quinol + H(+)</text>
        <dbReference type="Rhea" id="RHEA:23784"/>
        <dbReference type="ChEBI" id="CHEBI:15378"/>
        <dbReference type="ChEBI" id="CHEBI:17388"/>
        <dbReference type="ChEBI" id="CHEBI:24646"/>
        <dbReference type="ChEBI" id="CHEBI:60039"/>
        <dbReference type="ChEBI" id="CHEBI:132124"/>
        <dbReference type="EC" id="1.5.5.2"/>
    </reaction>
</comment>
<evidence type="ECO:0000259" key="6">
    <source>
        <dbReference type="Pfam" id="PF01619"/>
    </source>
</evidence>
<sequence>MYRLQPLIKRLRTFREGQGRFKEMQATRRGARYGAYTLVSLSVAAVMLDTKESPKLSDSVTAISRTATLDLLRSYLVWTALSFPTLVDFSPSALSFLLTTRIPLLPTLTETIVRATFFPQFIPGETAVECLPTLERLRRQNIGSALNYSAEADAVEEVDARDVEASRFKEIERALDVQGEFEKRMQLEGWSPGSSAFAVKVSGIVDPAVLRRASDALQISRPKSLRTMGKEVPYPGFPSDDDSEILNPSLTMSFDAIVKHPSLQQGDCAQLKILWDRLDSLAERAKANGVKLILDAEETWLNPAIDGYTLLLSIKHNKRDPVVYGTYQSYLQRQPAFLTAWIEHAQVNRYSLGLKVVRGGYIVKEKAVGEKEGKPGNGAVWATKDLTDASYDGSVEIVLETLRNQLDRPGNSVPLRVIFGTHNMTSVQTIIETLEAKRLASRTASGKLRMNSEAEGKVNIAQLYGMRDDLSDVVCAAFEPSRSAISMKFIAYGTLRETMPFLSRRAIENKSIMSGPTGAAAERRRVGAELRHRLSFNLF</sequence>
<evidence type="ECO:0000313" key="8">
    <source>
        <dbReference type="Proteomes" id="UP000092583"/>
    </source>
</evidence>
<dbReference type="GO" id="GO:0004657">
    <property type="term" value="F:proline dehydrogenase activity"/>
    <property type="evidence" value="ECO:0007669"/>
    <property type="project" value="UniProtKB-EC"/>
</dbReference>
<evidence type="ECO:0000256" key="4">
    <source>
        <dbReference type="ARBA" id="ARBA00023062"/>
    </source>
</evidence>
<protein>
    <recommendedName>
        <fullName evidence="2 5">Proline dehydrogenase</fullName>
        <ecNumber evidence="2 5">1.5.5.2</ecNumber>
    </recommendedName>
</protein>
<evidence type="ECO:0000313" key="7">
    <source>
        <dbReference type="EMBL" id="OCF61992.1"/>
    </source>
</evidence>
<name>A0A1B9J2H7_9TREE</name>
<dbReference type="STRING" id="1331196.A0A1B9J2H7"/>
<dbReference type="GO" id="GO:0010133">
    <property type="term" value="P:L-proline catabolic process to L-glutamate"/>
    <property type="evidence" value="ECO:0007669"/>
    <property type="project" value="TreeGrafter"/>
</dbReference>
<keyword evidence="5" id="KW-0274">FAD</keyword>
<comment type="function">
    <text evidence="5">Converts proline to delta-1-pyrroline-5-carboxylate.</text>
</comment>
<reference evidence="8" key="2">
    <citation type="submission" date="2013-12" db="EMBL/GenBank/DDBJ databases">
        <title>Evolution of pathogenesis and genome organization in the Tremellales.</title>
        <authorList>
            <person name="Cuomo C."/>
            <person name="Litvintseva A."/>
            <person name="Heitman J."/>
            <person name="Chen Y."/>
            <person name="Sun S."/>
            <person name="Springer D."/>
            <person name="Dromer F."/>
            <person name="Young S."/>
            <person name="Zeng Q."/>
            <person name="Chapman S."/>
            <person name="Gujja S."/>
            <person name="Saif S."/>
            <person name="Birren B."/>
        </authorList>
    </citation>
    <scope>NUCLEOTIDE SEQUENCE [LARGE SCALE GENOMIC DNA]</scope>
    <source>
        <strain evidence="8">CBS 10435</strain>
    </source>
</reference>
<feature type="domain" description="Proline dehydrogenase" evidence="6">
    <location>
        <begin position="131"/>
        <end position="514"/>
    </location>
</feature>
<keyword evidence="4 5" id="KW-0642">Proline metabolism</keyword>
<evidence type="ECO:0000256" key="5">
    <source>
        <dbReference type="RuleBase" id="RU364054"/>
    </source>
</evidence>
<evidence type="ECO:0000256" key="3">
    <source>
        <dbReference type="ARBA" id="ARBA00023002"/>
    </source>
</evidence>
<dbReference type="Gene3D" id="3.20.20.220">
    <property type="match status" value="1"/>
</dbReference>
<dbReference type="AlphaFoldDB" id="A0A1B9J2H7"/>
<gene>
    <name evidence="7" type="ORF">L486_01658</name>
</gene>
<evidence type="ECO:0000256" key="2">
    <source>
        <dbReference type="ARBA" id="ARBA00012695"/>
    </source>
</evidence>
<dbReference type="SUPFAM" id="SSF51730">
    <property type="entry name" value="FAD-linked oxidoreductase"/>
    <property type="match status" value="1"/>
</dbReference>
<dbReference type="PANTHER" id="PTHR13914">
    <property type="entry name" value="PROLINE OXIDASE"/>
    <property type="match status" value="1"/>
</dbReference>
<keyword evidence="8" id="KW-1185">Reference proteome</keyword>
<comment type="cofactor">
    <cofactor evidence="5">
        <name>FAD</name>
        <dbReference type="ChEBI" id="CHEBI:57692"/>
    </cofactor>
</comment>
<dbReference type="InterPro" id="IPR029041">
    <property type="entry name" value="FAD-linked_oxidoreductase-like"/>
</dbReference>
<organism evidence="7 8">
    <name type="scientific">Kwoniella mangroviensis CBS 10435</name>
    <dbReference type="NCBI Taxonomy" id="1331196"/>
    <lineage>
        <taxon>Eukaryota</taxon>
        <taxon>Fungi</taxon>
        <taxon>Dikarya</taxon>
        <taxon>Basidiomycota</taxon>
        <taxon>Agaricomycotina</taxon>
        <taxon>Tremellomycetes</taxon>
        <taxon>Tremellales</taxon>
        <taxon>Cryptococcaceae</taxon>
        <taxon>Kwoniella</taxon>
    </lineage>
</organism>
<proteinExistence type="inferred from homology"/>
<comment type="similarity">
    <text evidence="1 5">Belongs to the proline oxidase family.</text>
</comment>
<dbReference type="OrthoDB" id="5464at2759"/>